<organism evidence="3 4">
    <name type="scientific">Aspergillus sclerotiicarbonarius (strain CBS 121057 / IBT 28362)</name>
    <dbReference type="NCBI Taxonomy" id="1448318"/>
    <lineage>
        <taxon>Eukaryota</taxon>
        <taxon>Fungi</taxon>
        <taxon>Dikarya</taxon>
        <taxon>Ascomycota</taxon>
        <taxon>Pezizomycotina</taxon>
        <taxon>Eurotiomycetes</taxon>
        <taxon>Eurotiomycetidae</taxon>
        <taxon>Eurotiales</taxon>
        <taxon>Aspergillaceae</taxon>
        <taxon>Aspergillus</taxon>
        <taxon>Aspergillus subgen. Circumdati</taxon>
    </lineage>
</organism>
<dbReference type="PANTHER" id="PTHR35910:SF6">
    <property type="entry name" value="2EXR DOMAIN-CONTAINING PROTEIN"/>
    <property type="match status" value="1"/>
</dbReference>
<reference evidence="3 4" key="1">
    <citation type="submission" date="2018-02" db="EMBL/GenBank/DDBJ databases">
        <title>The genomes of Aspergillus section Nigri reveals drivers in fungal speciation.</title>
        <authorList>
            <consortium name="DOE Joint Genome Institute"/>
            <person name="Vesth T.C."/>
            <person name="Nybo J."/>
            <person name="Theobald S."/>
            <person name="Brandl J."/>
            <person name="Frisvad J.C."/>
            <person name="Nielsen K.F."/>
            <person name="Lyhne E.K."/>
            <person name="Kogle M.E."/>
            <person name="Kuo A."/>
            <person name="Riley R."/>
            <person name="Clum A."/>
            <person name="Nolan M."/>
            <person name="Lipzen A."/>
            <person name="Salamov A."/>
            <person name="Henrissat B."/>
            <person name="Wiebenga A."/>
            <person name="De vries R.P."/>
            <person name="Grigoriev I.V."/>
            <person name="Mortensen U.H."/>
            <person name="Andersen M.R."/>
            <person name="Baker S.E."/>
        </authorList>
    </citation>
    <scope>NUCLEOTIDE SEQUENCE [LARGE SCALE GENOMIC DNA]</scope>
    <source>
        <strain evidence="3 4">CBS 121057</strain>
    </source>
</reference>
<proteinExistence type="predicted"/>
<accession>A0A319E5C8</accession>
<dbReference type="OrthoDB" id="2142759at2759"/>
<dbReference type="AlphaFoldDB" id="A0A319E5C8"/>
<evidence type="ECO:0000313" key="3">
    <source>
        <dbReference type="EMBL" id="PYI01688.1"/>
    </source>
</evidence>
<protein>
    <recommendedName>
        <fullName evidence="2">2EXR domain-containing protein</fullName>
    </recommendedName>
</protein>
<dbReference type="VEuPathDB" id="FungiDB:BO78DRAFT_390906"/>
<sequence>MVPCTRRLRPPVGSHQKATRQPRKQQEETAKIDFMSLPIEIRLLIWEATWPEPRVIGHCMTQTGNGAERRAIHYLRAVGSLEAYSHLDYYNILNHAVIEPCPDPIALQICRESREHTLRTYTPMIHNTFGFGSFYFDPKRDTLLLCWDFDQCKPSLIFYYGAQMLRFEKILVDGHFWAKDFSSHYEDVLRAFKPVNPQPQWLFGALYEAWGVNLDPCGVRAAVKFVSTILNRVDVFQQQQGRPVLQENTEEMVVAEDFGKIVVDGSEDGGEEGCLGVTGYEDDYARDVYTTFREFKDINYVFTNPIQCRAAQYIIVHPRFVQDNRPWTTASA</sequence>
<feature type="region of interest" description="Disordered" evidence="1">
    <location>
        <begin position="1"/>
        <end position="27"/>
    </location>
</feature>
<evidence type="ECO:0000256" key="1">
    <source>
        <dbReference type="SAM" id="MobiDB-lite"/>
    </source>
</evidence>
<gene>
    <name evidence="3" type="ORF">BO78DRAFT_390906</name>
</gene>
<dbReference type="InterPro" id="IPR045518">
    <property type="entry name" value="2EXR"/>
</dbReference>
<keyword evidence="4" id="KW-1185">Reference proteome</keyword>
<feature type="domain" description="2EXR" evidence="2">
    <location>
        <begin position="34"/>
        <end position="143"/>
    </location>
</feature>
<evidence type="ECO:0000313" key="4">
    <source>
        <dbReference type="Proteomes" id="UP000248423"/>
    </source>
</evidence>
<dbReference type="EMBL" id="KZ826409">
    <property type="protein sequence ID" value="PYI01688.1"/>
    <property type="molecule type" value="Genomic_DNA"/>
</dbReference>
<dbReference type="PANTHER" id="PTHR35910">
    <property type="entry name" value="2EXR DOMAIN-CONTAINING PROTEIN"/>
    <property type="match status" value="1"/>
</dbReference>
<name>A0A319E5C8_ASPSB</name>
<dbReference type="Pfam" id="PF20150">
    <property type="entry name" value="2EXR"/>
    <property type="match status" value="1"/>
</dbReference>
<dbReference type="Proteomes" id="UP000248423">
    <property type="component" value="Unassembled WGS sequence"/>
</dbReference>
<dbReference type="STRING" id="1448318.A0A319E5C8"/>
<evidence type="ECO:0000259" key="2">
    <source>
        <dbReference type="Pfam" id="PF20150"/>
    </source>
</evidence>